<evidence type="ECO:0000313" key="3">
    <source>
        <dbReference type="Proteomes" id="UP000034287"/>
    </source>
</evidence>
<name>A0A0M2SLB2_9STAP</name>
<feature type="compositionally biased region" description="Basic and acidic residues" evidence="1">
    <location>
        <begin position="22"/>
        <end position="33"/>
    </location>
</feature>
<accession>A0A0M2SLB2</accession>
<dbReference type="Proteomes" id="UP000034287">
    <property type="component" value="Unassembled WGS sequence"/>
</dbReference>
<feature type="compositionally biased region" description="Polar residues" evidence="1">
    <location>
        <begin position="38"/>
        <end position="53"/>
    </location>
</feature>
<dbReference type="RefSeq" id="WP_046511309.1">
    <property type="nucleotide sequence ID" value="NZ_LAYZ01000001.1"/>
</dbReference>
<evidence type="ECO:0000256" key="1">
    <source>
        <dbReference type="SAM" id="MobiDB-lite"/>
    </source>
</evidence>
<dbReference type="OrthoDB" id="2991704at2"/>
<dbReference type="EMBL" id="LAYZ01000001">
    <property type="protein sequence ID" value="KKK35469.1"/>
    <property type="molecule type" value="Genomic_DNA"/>
</dbReference>
<feature type="region of interest" description="Disordered" evidence="1">
    <location>
        <begin position="21"/>
        <end position="212"/>
    </location>
</feature>
<gene>
    <name evidence="2" type="ORF">WN59_01155</name>
</gene>
<feature type="compositionally biased region" description="Basic and acidic residues" evidence="1">
    <location>
        <begin position="80"/>
        <end position="89"/>
    </location>
</feature>
<reference evidence="2 3" key="1">
    <citation type="submission" date="2015-04" db="EMBL/GenBank/DDBJ databases">
        <title>Taxonomic description and genome sequence of Salinicoccus sediminis sp. nov., a novel hyper halotolerant bacterium isolated from marine sediment.</title>
        <authorList>
            <person name="Mathan Kumar R."/>
            <person name="Kaur G."/>
            <person name="Kumar N."/>
            <person name="Kumar A."/>
            <person name="Singh N.K."/>
            <person name="Kaur N."/>
            <person name="Mayilraj S."/>
        </authorList>
    </citation>
    <scope>NUCLEOTIDE SEQUENCE [LARGE SCALE GENOMIC DNA]</scope>
    <source>
        <strain evidence="2 3">SV-16</strain>
    </source>
</reference>
<dbReference type="STRING" id="1432562.WN59_01155"/>
<proteinExistence type="predicted"/>
<dbReference type="PATRIC" id="fig|1432562.3.peg.240"/>
<protein>
    <submittedName>
        <fullName evidence="2">Uncharacterized protein</fullName>
    </submittedName>
</protein>
<organism evidence="2 3">
    <name type="scientific">Salinicoccus sediminis</name>
    <dbReference type="NCBI Taxonomy" id="1432562"/>
    <lineage>
        <taxon>Bacteria</taxon>
        <taxon>Bacillati</taxon>
        <taxon>Bacillota</taxon>
        <taxon>Bacilli</taxon>
        <taxon>Bacillales</taxon>
        <taxon>Staphylococcaceae</taxon>
        <taxon>Salinicoccus</taxon>
    </lineage>
</organism>
<feature type="compositionally biased region" description="Basic and acidic residues" evidence="1">
    <location>
        <begin position="100"/>
        <end position="187"/>
    </location>
</feature>
<keyword evidence="3" id="KW-1185">Reference proteome</keyword>
<evidence type="ECO:0000313" key="2">
    <source>
        <dbReference type="EMBL" id="KKK35469.1"/>
    </source>
</evidence>
<sequence>MEILPLLIFLGGIIYSAIASQKNKDKKEQRNIDPGKLNNPNKRYNRPSASGRQENSKGFFEQVKGELERSFGAFDEESDTKEKQSRKVDMSSSERPSSQRPERTRTERPMSDRSFGRSIEEKARESKAGSKAMDYYEDKVSTDRSRHKERAQKAKESVYTEGFDRSEAEKRVKGIGRDSAERSRYSLDEDDLFGESAGKSYGEKGQREPVLSKGDLSFDRKAVLNGVIFSEILGKPKSKR</sequence>
<dbReference type="AlphaFoldDB" id="A0A0M2SLB2"/>
<comment type="caution">
    <text evidence="2">The sequence shown here is derived from an EMBL/GenBank/DDBJ whole genome shotgun (WGS) entry which is preliminary data.</text>
</comment>